<name>A0ABN7ATZ0_9HEMI</name>
<sequence length="77" mass="8749">MVRDSGREKEENIILSPSQADVKFPLWLCRTRLITAHCSNLTDDLTSTFFPFHRPSPLPEARYHNLGLASLLEPPSN</sequence>
<gene>
    <name evidence="1" type="ORF">NTJ_07778</name>
</gene>
<keyword evidence="2" id="KW-1185">Reference proteome</keyword>
<reference evidence="1 2" key="1">
    <citation type="submission" date="2023-09" db="EMBL/GenBank/DDBJ databases">
        <title>Nesidiocoris tenuis whole genome shotgun sequence.</title>
        <authorList>
            <person name="Shibata T."/>
            <person name="Shimoda M."/>
            <person name="Kobayashi T."/>
            <person name="Uehara T."/>
        </authorList>
    </citation>
    <scope>NUCLEOTIDE SEQUENCE [LARGE SCALE GENOMIC DNA]</scope>
    <source>
        <strain evidence="1 2">Japan</strain>
    </source>
</reference>
<evidence type="ECO:0000313" key="1">
    <source>
        <dbReference type="EMBL" id="BES94969.1"/>
    </source>
</evidence>
<protein>
    <submittedName>
        <fullName evidence="1">Uncharacterized protein</fullName>
    </submittedName>
</protein>
<dbReference type="Proteomes" id="UP001307889">
    <property type="component" value="Chromosome 5"/>
</dbReference>
<organism evidence="1 2">
    <name type="scientific">Nesidiocoris tenuis</name>
    <dbReference type="NCBI Taxonomy" id="355587"/>
    <lineage>
        <taxon>Eukaryota</taxon>
        <taxon>Metazoa</taxon>
        <taxon>Ecdysozoa</taxon>
        <taxon>Arthropoda</taxon>
        <taxon>Hexapoda</taxon>
        <taxon>Insecta</taxon>
        <taxon>Pterygota</taxon>
        <taxon>Neoptera</taxon>
        <taxon>Paraneoptera</taxon>
        <taxon>Hemiptera</taxon>
        <taxon>Heteroptera</taxon>
        <taxon>Panheteroptera</taxon>
        <taxon>Cimicomorpha</taxon>
        <taxon>Miridae</taxon>
        <taxon>Dicyphina</taxon>
        <taxon>Nesidiocoris</taxon>
    </lineage>
</organism>
<accession>A0ABN7ATZ0</accession>
<evidence type="ECO:0000313" key="2">
    <source>
        <dbReference type="Proteomes" id="UP001307889"/>
    </source>
</evidence>
<proteinExistence type="predicted"/>
<dbReference type="EMBL" id="AP028913">
    <property type="protein sequence ID" value="BES94969.1"/>
    <property type="molecule type" value="Genomic_DNA"/>
</dbReference>